<dbReference type="PANTHER" id="PTHR11205">
    <property type="entry name" value="RIBOSOMAL PROTEIN S7"/>
    <property type="match status" value="1"/>
</dbReference>
<protein>
    <recommendedName>
        <fullName evidence="7">Small ribosomal subunit protein uS7m</fullName>
    </recommendedName>
</protein>
<dbReference type="Pfam" id="PF00177">
    <property type="entry name" value="Ribosomal_S7"/>
    <property type="match status" value="1"/>
</dbReference>
<evidence type="ECO:0000313" key="11">
    <source>
        <dbReference type="Proteomes" id="UP000038830"/>
    </source>
</evidence>
<comment type="function">
    <text evidence="6">Component of the mitochondrial ribosome (mitoribosome), a dedicated translation machinery responsible for the synthesis of mitochondrial genome-encoded proteins, including at least some of the essential transmembrane subunits of the mitochondrial respiratory chain. The mitoribosomes are attached to the mitochondrial inner membrane and translation products are cotranslationally integrated into the membrane.</text>
</comment>
<evidence type="ECO:0000256" key="5">
    <source>
        <dbReference type="ARBA" id="ARBA00023274"/>
    </source>
</evidence>
<keyword evidence="12" id="KW-1185">Reference proteome</keyword>
<dbReference type="Proteomes" id="UP000094389">
    <property type="component" value="Unassembled WGS sequence"/>
</dbReference>
<dbReference type="OMA" id="KNRTVPY"/>
<keyword evidence="5" id="KW-0687">Ribonucleoprotein</keyword>
<keyword evidence="3 10" id="KW-0689">Ribosomal protein</keyword>
<name>A0A0H5CLB3_CYBJN</name>
<evidence type="ECO:0000256" key="1">
    <source>
        <dbReference type="ARBA" id="ARBA00004173"/>
    </source>
</evidence>
<dbReference type="FunFam" id="1.10.455.10:FF:000006">
    <property type="entry name" value="37S ribosomal protein S7, mitochondrial"/>
    <property type="match status" value="1"/>
</dbReference>
<dbReference type="InterPro" id="IPR047988">
    <property type="entry name" value="Ribosomal_uS7m_fungi"/>
</dbReference>
<dbReference type="AlphaFoldDB" id="A0A0H5CLB3"/>
<dbReference type="InterPro" id="IPR023798">
    <property type="entry name" value="Ribosomal_uS7_dom"/>
</dbReference>
<evidence type="ECO:0000256" key="2">
    <source>
        <dbReference type="ARBA" id="ARBA00007151"/>
    </source>
</evidence>
<dbReference type="GO" id="GO:0005840">
    <property type="term" value="C:ribosome"/>
    <property type="evidence" value="ECO:0007669"/>
    <property type="project" value="UniProtKB-KW"/>
</dbReference>
<dbReference type="Gene3D" id="1.10.455.10">
    <property type="entry name" value="Ribosomal protein S7 domain"/>
    <property type="match status" value="1"/>
</dbReference>
<dbReference type="OrthoDB" id="9972728at2759"/>
<evidence type="ECO:0000256" key="4">
    <source>
        <dbReference type="ARBA" id="ARBA00023128"/>
    </source>
</evidence>
<feature type="domain" description="Small ribosomal subunit protein uS7" evidence="8">
    <location>
        <begin position="94"/>
        <end position="230"/>
    </location>
</feature>
<evidence type="ECO:0000256" key="7">
    <source>
        <dbReference type="ARBA" id="ARBA00039306"/>
    </source>
</evidence>
<sequence length="237" mass="27331">MFRSVTTLRVSTVSLARPLRAVSSGLGLRFQSTIKNTSQDEDTESWLNAVKELKARYQSEGVPDFESPHMQQLVQEKFEPNSEQLAKFESLQGKPIPQKIDSVVQHCTNMIMKDGKKAKAERIMTRALYIVRLQLREDPVEVLKKTLDQLGPLMELKTYKTRVAKNLTVPVPLNERQRNRRAFLWIIEGSEKRRSKDFAVRLGEEIISAYEGKSSGYDKRLQMHKAAMLHRAYIKLR</sequence>
<evidence type="ECO:0000313" key="9">
    <source>
        <dbReference type="EMBL" id="CEP25239.1"/>
    </source>
</evidence>
<dbReference type="InterPro" id="IPR000235">
    <property type="entry name" value="Ribosomal_uS7"/>
</dbReference>
<comment type="similarity">
    <text evidence="2">Belongs to the universal ribosomal protein uS7 family.</text>
</comment>
<dbReference type="GeneID" id="30987384"/>
<dbReference type="GO" id="GO:0005739">
    <property type="term" value="C:mitochondrion"/>
    <property type="evidence" value="ECO:0007669"/>
    <property type="project" value="UniProtKB-SubCell"/>
</dbReference>
<evidence type="ECO:0000256" key="3">
    <source>
        <dbReference type="ARBA" id="ARBA00022980"/>
    </source>
</evidence>
<dbReference type="STRING" id="983966.A0A0H5CLB3"/>
<evidence type="ECO:0000313" key="12">
    <source>
        <dbReference type="Proteomes" id="UP000094389"/>
    </source>
</evidence>
<dbReference type="EMBL" id="CDQK01000007">
    <property type="protein sequence ID" value="CEP25239.1"/>
    <property type="molecule type" value="Genomic_DNA"/>
</dbReference>
<dbReference type="Proteomes" id="UP000038830">
    <property type="component" value="Unassembled WGS sequence"/>
</dbReference>
<organism evidence="9 11">
    <name type="scientific">Cyberlindnera jadinii (strain ATCC 18201 / CBS 1600 / BCRC 20928 / JCM 3617 / NBRC 0987 / NRRL Y-1542)</name>
    <name type="common">Torula yeast</name>
    <name type="synonym">Candida utilis</name>
    <dbReference type="NCBI Taxonomy" id="983966"/>
    <lineage>
        <taxon>Eukaryota</taxon>
        <taxon>Fungi</taxon>
        <taxon>Dikarya</taxon>
        <taxon>Ascomycota</taxon>
        <taxon>Saccharomycotina</taxon>
        <taxon>Saccharomycetes</taxon>
        <taxon>Phaffomycetales</taxon>
        <taxon>Phaffomycetaceae</taxon>
        <taxon>Cyberlindnera</taxon>
    </lineage>
</organism>
<dbReference type="EMBL" id="KV453940">
    <property type="protein sequence ID" value="ODV71515.1"/>
    <property type="molecule type" value="Genomic_DNA"/>
</dbReference>
<dbReference type="SUPFAM" id="SSF47973">
    <property type="entry name" value="Ribosomal protein S7"/>
    <property type="match status" value="1"/>
</dbReference>
<reference evidence="9" key="1">
    <citation type="submission" date="2014-12" db="EMBL/GenBank/DDBJ databases">
        <authorList>
            <person name="Jaenicke S."/>
        </authorList>
    </citation>
    <scope>NUCLEOTIDE SEQUENCE [LARGE SCALE GENOMIC DNA]</scope>
    <source>
        <strain evidence="9">CBS1600</strain>
    </source>
</reference>
<reference evidence="10 12" key="3">
    <citation type="journal article" date="2016" name="Proc. Natl. Acad. Sci. U.S.A.">
        <title>Comparative genomics of biotechnologically important yeasts.</title>
        <authorList>
            <person name="Riley R."/>
            <person name="Haridas S."/>
            <person name="Wolfe K.H."/>
            <person name="Lopes M.R."/>
            <person name="Hittinger C.T."/>
            <person name="Goeker M."/>
            <person name="Salamov A.A."/>
            <person name="Wisecaver J.H."/>
            <person name="Long T.M."/>
            <person name="Calvey C.H."/>
            <person name="Aerts A.L."/>
            <person name="Barry K.W."/>
            <person name="Choi C."/>
            <person name="Clum A."/>
            <person name="Coughlan A.Y."/>
            <person name="Deshpande S."/>
            <person name="Douglass A.P."/>
            <person name="Hanson S.J."/>
            <person name="Klenk H.-P."/>
            <person name="LaButti K.M."/>
            <person name="Lapidus A."/>
            <person name="Lindquist E.A."/>
            <person name="Lipzen A.M."/>
            <person name="Meier-Kolthoff J.P."/>
            <person name="Ohm R.A."/>
            <person name="Otillar R.P."/>
            <person name="Pangilinan J.L."/>
            <person name="Peng Y."/>
            <person name="Rokas A."/>
            <person name="Rosa C.A."/>
            <person name="Scheuner C."/>
            <person name="Sibirny A.A."/>
            <person name="Slot J.C."/>
            <person name="Stielow J.B."/>
            <person name="Sun H."/>
            <person name="Kurtzman C.P."/>
            <person name="Blackwell M."/>
            <person name="Grigoriev I.V."/>
            <person name="Jeffries T.W."/>
        </authorList>
    </citation>
    <scope>NUCLEOTIDE SEQUENCE [LARGE SCALE GENOMIC DNA]</scope>
    <source>
        <strain evidence="12">ATCC 18201 / CBS 1600 / BCRC 20928 / JCM 3617 / NBRC 0987 / NRRL Y-1542</strain>
        <strain evidence="10">NRRL Y-1542</strain>
    </source>
</reference>
<comment type="subcellular location">
    <subcellularLocation>
        <location evidence="1">Mitochondrion</location>
    </subcellularLocation>
</comment>
<proteinExistence type="inferred from homology"/>
<gene>
    <name evidence="9" type="primary">RSM7</name>
    <name evidence="9" type="ORF">BN1211_6261</name>
    <name evidence="10" type="ORF">CYBJADRAFT_131405</name>
</gene>
<evidence type="ECO:0000256" key="6">
    <source>
        <dbReference type="ARBA" id="ARBA00037226"/>
    </source>
</evidence>
<dbReference type="CDD" id="cd14868">
    <property type="entry name" value="uS7_Mitochondria_Fungi"/>
    <property type="match status" value="1"/>
</dbReference>
<dbReference type="RefSeq" id="XP_020068554.1">
    <property type="nucleotide sequence ID" value="XM_020212988.1"/>
</dbReference>
<evidence type="ECO:0000313" key="10">
    <source>
        <dbReference type="EMBL" id="ODV71515.1"/>
    </source>
</evidence>
<dbReference type="InterPro" id="IPR036823">
    <property type="entry name" value="Ribosomal_uS7_dom_sf"/>
</dbReference>
<reference evidence="11" key="2">
    <citation type="journal article" date="2015" name="J. Biotechnol.">
        <title>The structure of the Cyberlindnera jadinii genome and its relation to Candida utilis analyzed by the occurrence of single nucleotide polymorphisms.</title>
        <authorList>
            <person name="Rupp O."/>
            <person name="Brinkrolf K."/>
            <person name="Buerth C."/>
            <person name="Kunigo M."/>
            <person name="Schneider J."/>
            <person name="Jaenicke S."/>
            <person name="Goesmann A."/>
            <person name="Puehler A."/>
            <person name="Jaeger K.-E."/>
            <person name="Ernst J.F."/>
        </authorList>
    </citation>
    <scope>NUCLEOTIDE SEQUENCE [LARGE SCALE GENOMIC DNA]</scope>
    <source>
        <strain evidence="11">ATCC 18201 / CBS 1600 / BCRC 20928 / JCM 3617 / NBRC 0987 / NRRL Y-1542</strain>
    </source>
</reference>
<accession>A0A1E4RWQ5</accession>
<evidence type="ECO:0000259" key="8">
    <source>
        <dbReference type="Pfam" id="PF00177"/>
    </source>
</evidence>
<dbReference type="GO" id="GO:0006412">
    <property type="term" value="P:translation"/>
    <property type="evidence" value="ECO:0007669"/>
    <property type="project" value="InterPro"/>
</dbReference>
<keyword evidence="4" id="KW-0496">Mitochondrion</keyword>
<accession>A0A0H5CLB3</accession>
<dbReference type="GO" id="GO:1990904">
    <property type="term" value="C:ribonucleoprotein complex"/>
    <property type="evidence" value="ECO:0007669"/>
    <property type="project" value="UniProtKB-KW"/>
</dbReference>